<keyword evidence="2" id="KW-1185">Reference proteome</keyword>
<reference evidence="1" key="2">
    <citation type="submission" date="2024-05" db="EMBL/GenBank/DDBJ databases">
        <title>Rhodohalobacter halophilus gen. nov., sp. nov., a moderately halophilic member of the family Balneolaceae.</title>
        <authorList>
            <person name="Xia J."/>
        </authorList>
    </citation>
    <scope>NUCLEOTIDE SEQUENCE</scope>
    <source>
        <strain evidence="1">WB101</strain>
    </source>
</reference>
<sequence length="268" mass="30350">MNLEKIIASTSHSFLPVYLILLFLISCNQQENQKNNEPSERTKSISSTDDIDLNLPAMYTGTLPCADCPGINYQLILEDDGFTELSQYRDRSPAKFEETGSWSANKDTLTLVGQEDLILKRFLFHKDSLTLLDRNNQKINGDLADMYVLERVGNQESIRKHHQKLSEQGFIFFAAGNEPFWSIKIDSLNLMTYEKPGSTRNLGEVSRSMIENGILFETSADSIQLSIRVQDKYCRDSMSGYLFPETVTAVMQSSQVDTLRGCGLFLEN</sequence>
<dbReference type="PROSITE" id="PS51257">
    <property type="entry name" value="PROKAR_LIPOPROTEIN"/>
    <property type="match status" value="1"/>
</dbReference>
<dbReference type="Gene3D" id="2.40.128.640">
    <property type="match status" value="1"/>
</dbReference>
<reference evidence="1" key="1">
    <citation type="submission" date="2022-01" db="EMBL/GenBank/DDBJ databases">
        <authorList>
            <person name="Wang Y."/>
        </authorList>
    </citation>
    <scope>NUCLEOTIDE SEQUENCE</scope>
    <source>
        <strain evidence="1">WB101</strain>
    </source>
</reference>
<name>A0ABS9KDH0_9BACT</name>
<comment type="caution">
    <text evidence="1">The sequence shown here is derived from an EMBL/GenBank/DDBJ whole genome shotgun (WGS) entry which is preliminary data.</text>
</comment>
<dbReference type="InterPro" id="IPR007298">
    <property type="entry name" value="Cu-R_lipoprotein_NlpE"/>
</dbReference>
<accession>A0ABS9KDH0</accession>
<proteinExistence type="predicted"/>
<gene>
    <name evidence="1" type="ORF">L6773_09885</name>
</gene>
<evidence type="ECO:0000313" key="2">
    <source>
        <dbReference type="Proteomes" id="UP001165366"/>
    </source>
</evidence>
<evidence type="ECO:0000313" key="1">
    <source>
        <dbReference type="EMBL" id="MCG2588877.1"/>
    </source>
</evidence>
<organism evidence="1 2">
    <name type="scientific">Rhodohalobacter sulfatireducens</name>
    <dbReference type="NCBI Taxonomy" id="2911366"/>
    <lineage>
        <taxon>Bacteria</taxon>
        <taxon>Pseudomonadati</taxon>
        <taxon>Balneolota</taxon>
        <taxon>Balneolia</taxon>
        <taxon>Balneolales</taxon>
        <taxon>Balneolaceae</taxon>
        <taxon>Rhodohalobacter</taxon>
    </lineage>
</organism>
<dbReference type="Pfam" id="PF04170">
    <property type="entry name" value="NlpE"/>
    <property type="match status" value="1"/>
</dbReference>
<protein>
    <submittedName>
        <fullName evidence="1">Copper resistance protein NlpE N-terminal domain-containing protein</fullName>
    </submittedName>
</protein>
<dbReference type="EMBL" id="JAKLWS010000010">
    <property type="protein sequence ID" value="MCG2588877.1"/>
    <property type="molecule type" value="Genomic_DNA"/>
</dbReference>
<dbReference type="Proteomes" id="UP001165366">
    <property type="component" value="Unassembled WGS sequence"/>
</dbReference>